<comment type="caution">
    <text evidence="8">The sequence shown here is derived from an EMBL/GenBank/DDBJ whole genome shotgun (WGS) entry which is preliminary data.</text>
</comment>
<evidence type="ECO:0000256" key="2">
    <source>
        <dbReference type="ARBA" id="ARBA00022763"/>
    </source>
</evidence>
<feature type="domain" description="Helix-hairpin-helix DNA-binding motif class 1" evidence="7">
    <location>
        <begin position="72"/>
        <end position="91"/>
    </location>
</feature>
<dbReference type="CDD" id="cd14332">
    <property type="entry name" value="UBA_RuvA_C"/>
    <property type="match status" value="1"/>
</dbReference>
<dbReference type="SUPFAM" id="SSF47781">
    <property type="entry name" value="RuvA domain 2-like"/>
    <property type="match status" value="1"/>
</dbReference>
<comment type="function">
    <text evidence="6">The RuvA-RuvB-RuvC complex processes Holliday junction (HJ) DNA during genetic recombination and DNA repair, while the RuvA-RuvB complex plays an important role in the rescue of blocked DNA replication forks via replication fork reversal (RFR). RuvA specifically binds to HJ cruciform DNA, conferring on it an open structure. The RuvB hexamer acts as an ATP-dependent pump, pulling dsDNA into and through the RuvAB complex. HJ branch migration allows RuvC to scan DNA until it finds its consensus sequence, where it cleaves and resolves the cruciform DNA.</text>
</comment>
<evidence type="ECO:0000313" key="9">
    <source>
        <dbReference type="Proteomes" id="UP001597201"/>
    </source>
</evidence>
<feature type="region of interest" description="Domain III" evidence="6">
    <location>
        <begin position="146"/>
        <end position="193"/>
    </location>
</feature>
<keyword evidence="5 6" id="KW-0234">DNA repair</keyword>
<comment type="subunit">
    <text evidence="6">Homotetramer. Forms an RuvA(8)-RuvB(12)-Holliday junction (HJ) complex. HJ DNA is sandwiched between 2 RuvA tetramers; dsDNA enters through RuvA and exits via RuvB. An RuvB hexamer assembles on each DNA strand where it exits the tetramer. Each RuvB hexamer is contacted by two RuvA subunits (via domain III) on 2 adjacent RuvB subunits; this complex drives branch migration. In the full resolvosome a probable DNA-RuvA(4)-RuvB(12)-RuvC(2) complex forms which resolves the HJ.</text>
</comment>
<reference evidence="9" key="1">
    <citation type="journal article" date="2019" name="Int. J. Syst. Evol. Microbiol.">
        <title>The Global Catalogue of Microorganisms (GCM) 10K type strain sequencing project: providing services to taxonomists for standard genome sequencing and annotation.</title>
        <authorList>
            <consortium name="The Broad Institute Genomics Platform"/>
            <consortium name="The Broad Institute Genome Sequencing Center for Infectious Disease"/>
            <person name="Wu L."/>
            <person name="Ma J."/>
        </authorList>
    </citation>
    <scope>NUCLEOTIDE SEQUENCE [LARGE SCALE GENOMIC DNA]</scope>
    <source>
        <strain evidence="9">CCUG 61485</strain>
    </source>
</reference>
<dbReference type="Proteomes" id="UP001597201">
    <property type="component" value="Unassembled WGS sequence"/>
</dbReference>
<dbReference type="Pfam" id="PF07499">
    <property type="entry name" value="RuvA_C"/>
    <property type="match status" value="1"/>
</dbReference>
<proteinExistence type="inferred from homology"/>
<sequence>MITYLKGKLAEKNPTNVIIECNGIGYYVLISLQTYTRIPDTENILLHTHLSIREDAHVLFGFYDKIEREIFKLLISVSGVGPSTAITMLSSMTPEQIQQAIANKDVTAIKSVKGIGDKTAQRVIVDLKDKILKTFNISEDLLTSNNTIKNEALTALEVLGFSRKTSEKVVQSLLNESTDITIEELIKKALKNL</sequence>
<dbReference type="RefSeq" id="WP_377176150.1">
    <property type="nucleotide sequence ID" value="NZ_JBHTMY010000002.1"/>
</dbReference>
<evidence type="ECO:0000256" key="6">
    <source>
        <dbReference type="HAMAP-Rule" id="MF_00031"/>
    </source>
</evidence>
<comment type="similarity">
    <text evidence="6">Belongs to the RuvA family.</text>
</comment>
<evidence type="ECO:0000256" key="5">
    <source>
        <dbReference type="ARBA" id="ARBA00023204"/>
    </source>
</evidence>
<protein>
    <recommendedName>
        <fullName evidence="6">Holliday junction branch migration complex subunit RuvA</fullName>
    </recommendedName>
</protein>
<evidence type="ECO:0000256" key="1">
    <source>
        <dbReference type="ARBA" id="ARBA00022490"/>
    </source>
</evidence>
<dbReference type="SUPFAM" id="SSF50249">
    <property type="entry name" value="Nucleic acid-binding proteins"/>
    <property type="match status" value="1"/>
</dbReference>
<keyword evidence="4 6" id="KW-0233">DNA recombination</keyword>
<dbReference type="Gene3D" id="1.10.8.10">
    <property type="entry name" value="DNA helicase RuvA subunit, C-terminal domain"/>
    <property type="match status" value="1"/>
</dbReference>
<dbReference type="Pfam" id="PF14520">
    <property type="entry name" value="HHH_5"/>
    <property type="match status" value="1"/>
</dbReference>
<dbReference type="Gene3D" id="2.40.50.140">
    <property type="entry name" value="Nucleic acid-binding proteins"/>
    <property type="match status" value="1"/>
</dbReference>
<dbReference type="NCBIfam" id="TIGR00084">
    <property type="entry name" value="ruvA"/>
    <property type="match status" value="1"/>
</dbReference>
<evidence type="ECO:0000256" key="3">
    <source>
        <dbReference type="ARBA" id="ARBA00023125"/>
    </source>
</evidence>
<dbReference type="SUPFAM" id="SSF46929">
    <property type="entry name" value="DNA helicase RuvA subunit, C-terminal domain"/>
    <property type="match status" value="1"/>
</dbReference>
<feature type="domain" description="Helix-hairpin-helix DNA-binding motif class 1" evidence="7">
    <location>
        <begin position="107"/>
        <end position="126"/>
    </location>
</feature>
<dbReference type="InterPro" id="IPR003583">
    <property type="entry name" value="Hlx-hairpin-Hlx_DNA-bd_motif"/>
</dbReference>
<dbReference type="InterPro" id="IPR036267">
    <property type="entry name" value="RuvA_C_sf"/>
</dbReference>
<dbReference type="InterPro" id="IPR012340">
    <property type="entry name" value="NA-bd_OB-fold"/>
</dbReference>
<dbReference type="SMART" id="SM00278">
    <property type="entry name" value="HhH1"/>
    <property type="match status" value="2"/>
</dbReference>
<evidence type="ECO:0000313" key="8">
    <source>
        <dbReference type="EMBL" id="MFD1314494.1"/>
    </source>
</evidence>
<dbReference type="GO" id="GO:0016787">
    <property type="term" value="F:hydrolase activity"/>
    <property type="evidence" value="ECO:0007669"/>
    <property type="project" value="UniProtKB-KW"/>
</dbReference>
<dbReference type="InterPro" id="IPR013849">
    <property type="entry name" value="DNA_helicase_Holl-junc_RuvA_I"/>
</dbReference>
<keyword evidence="9" id="KW-1185">Reference proteome</keyword>
<gene>
    <name evidence="6 8" type="primary">ruvA</name>
    <name evidence="8" type="ORF">ACFQ39_02610</name>
</gene>
<evidence type="ECO:0000256" key="4">
    <source>
        <dbReference type="ARBA" id="ARBA00023172"/>
    </source>
</evidence>
<comment type="subcellular location">
    <subcellularLocation>
        <location evidence="6">Cytoplasm</location>
    </subcellularLocation>
</comment>
<dbReference type="HAMAP" id="MF_00031">
    <property type="entry name" value="DNA_HJ_migration_RuvA"/>
    <property type="match status" value="1"/>
</dbReference>
<name>A0ABW3Y176_9FLAO</name>
<keyword evidence="3 6" id="KW-0238">DNA-binding</keyword>
<dbReference type="InterPro" id="IPR011114">
    <property type="entry name" value="RuvA_C"/>
</dbReference>
<keyword evidence="1 6" id="KW-0963">Cytoplasm</keyword>
<accession>A0ABW3Y176</accession>
<dbReference type="InterPro" id="IPR010994">
    <property type="entry name" value="RuvA_2-like"/>
</dbReference>
<dbReference type="InterPro" id="IPR000085">
    <property type="entry name" value="RuvA"/>
</dbReference>
<organism evidence="8 9">
    <name type="scientific">Namhaeicola litoreus</name>
    <dbReference type="NCBI Taxonomy" id="1052145"/>
    <lineage>
        <taxon>Bacteria</taxon>
        <taxon>Pseudomonadati</taxon>
        <taxon>Bacteroidota</taxon>
        <taxon>Flavobacteriia</taxon>
        <taxon>Flavobacteriales</taxon>
        <taxon>Flavobacteriaceae</taxon>
        <taxon>Namhaeicola</taxon>
    </lineage>
</organism>
<keyword evidence="2 6" id="KW-0227">DNA damage</keyword>
<comment type="caution">
    <text evidence="6">Lacks conserved residue(s) required for the propagation of feature annotation.</text>
</comment>
<dbReference type="Pfam" id="PF01330">
    <property type="entry name" value="RuvA_N"/>
    <property type="match status" value="1"/>
</dbReference>
<dbReference type="EMBL" id="JBHTMY010000002">
    <property type="protein sequence ID" value="MFD1314494.1"/>
    <property type="molecule type" value="Genomic_DNA"/>
</dbReference>
<dbReference type="GO" id="GO:0003678">
    <property type="term" value="F:DNA helicase activity"/>
    <property type="evidence" value="ECO:0007669"/>
    <property type="project" value="UniProtKB-EC"/>
</dbReference>
<evidence type="ECO:0000259" key="7">
    <source>
        <dbReference type="SMART" id="SM00278"/>
    </source>
</evidence>
<keyword evidence="8" id="KW-0378">Hydrolase</keyword>
<comment type="domain">
    <text evidence="6">Has three domains with a flexible linker between the domains II and III and assumes an 'L' shape. Domain III is highly mobile and contacts RuvB.</text>
</comment>
<dbReference type="Gene3D" id="1.10.150.20">
    <property type="entry name" value="5' to 3' exonuclease, C-terminal subdomain"/>
    <property type="match status" value="1"/>
</dbReference>